<dbReference type="InterPro" id="IPR013032">
    <property type="entry name" value="EGF-like_CS"/>
</dbReference>
<feature type="disulfide bond" evidence="9">
    <location>
        <begin position="130"/>
        <end position="139"/>
    </location>
</feature>
<accession>A0A8C4R715</accession>
<proteinExistence type="predicted"/>
<dbReference type="InterPro" id="IPR051022">
    <property type="entry name" value="Notch_Cell-Fate_Det"/>
</dbReference>
<keyword evidence="6" id="KW-0472">Membrane</keyword>
<keyword evidence="5" id="KW-1133">Transmembrane helix</keyword>
<reference evidence="11" key="2">
    <citation type="submission" date="2025-09" db="UniProtKB">
        <authorList>
            <consortium name="Ensembl"/>
        </authorList>
    </citation>
    <scope>IDENTIFICATION</scope>
</reference>
<dbReference type="SMART" id="SM00181">
    <property type="entry name" value="EGF"/>
    <property type="match status" value="4"/>
</dbReference>
<dbReference type="Pfam" id="PF21700">
    <property type="entry name" value="EGF_DL_JAG"/>
    <property type="match status" value="1"/>
</dbReference>
<dbReference type="GO" id="GO:0016020">
    <property type="term" value="C:membrane"/>
    <property type="evidence" value="ECO:0007669"/>
    <property type="project" value="UniProtKB-SubCell"/>
</dbReference>
<comment type="caution">
    <text evidence="9">Lacks conserved residue(s) required for the propagation of feature annotation.</text>
</comment>
<evidence type="ECO:0000313" key="12">
    <source>
        <dbReference type="Proteomes" id="UP000694388"/>
    </source>
</evidence>
<dbReference type="GeneTree" id="ENSGT00940000160944"/>
<keyword evidence="2 9" id="KW-0245">EGF-like domain</keyword>
<dbReference type="FunFam" id="2.10.25.10:FF:000294">
    <property type="entry name" value="Delta-like protein"/>
    <property type="match status" value="1"/>
</dbReference>
<dbReference type="Pfam" id="PF12661">
    <property type="entry name" value="hEGF"/>
    <property type="match status" value="2"/>
</dbReference>
<dbReference type="Gene3D" id="2.10.25.10">
    <property type="entry name" value="Laminin"/>
    <property type="match status" value="3"/>
</dbReference>
<keyword evidence="8" id="KW-0325">Glycoprotein</keyword>
<evidence type="ECO:0000256" key="6">
    <source>
        <dbReference type="ARBA" id="ARBA00023136"/>
    </source>
</evidence>
<evidence type="ECO:0000256" key="7">
    <source>
        <dbReference type="ARBA" id="ARBA00023157"/>
    </source>
</evidence>
<dbReference type="Proteomes" id="UP000694388">
    <property type="component" value="Unplaced"/>
</dbReference>
<dbReference type="PROSITE" id="PS01186">
    <property type="entry name" value="EGF_2"/>
    <property type="match status" value="2"/>
</dbReference>
<evidence type="ECO:0000256" key="8">
    <source>
        <dbReference type="ARBA" id="ARBA00023180"/>
    </source>
</evidence>
<dbReference type="InterPro" id="IPR001881">
    <property type="entry name" value="EGF-like_Ca-bd_dom"/>
</dbReference>
<keyword evidence="7 9" id="KW-1015">Disulfide bond</keyword>
<comment type="subcellular location">
    <subcellularLocation>
        <location evidence="1">Membrane</location>
        <topology evidence="1">Single-pass type I membrane protein</topology>
    </subcellularLocation>
</comment>
<protein>
    <recommendedName>
        <fullName evidence="10">EGF-like domain-containing protein</fullName>
    </recommendedName>
</protein>
<dbReference type="PROSITE" id="PS00022">
    <property type="entry name" value="EGF_1"/>
    <property type="match status" value="3"/>
</dbReference>
<feature type="domain" description="EGF-like" evidence="10">
    <location>
        <begin position="171"/>
        <end position="207"/>
    </location>
</feature>
<evidence type="ECO:0000256" key="4">
    <source>
        <dbReference type="ARBA" id="ARBA00022737"/>
    </source>
</evidence>
<dbReference type="FunFam" id="2.10.25.10:FF:000018">
    <property type="entry name" value="Delta-like 1"/>
    <property type="match status" value="1"/>
</dbReference>
<dbReference type="AlphaFoldDB" id="A0A8C4R715"/>
<reference evidence="11" key="1">
    <citation type="submission" date="2025-08" db="UniProtKB">
        <authorList>
            <consortium name="Ensembl"/>
        </authorList>
    </citation>
    <scope>IDENTIFICATION</scope>
</reference>
<evidence type="ECO:0000256" key="5">
    <source>
        <dbReference type="ARBA" id="ARBA00022989"/>
    </source>
</evidence>
<dbReference type="GO" id="GO:0005509">
    <property type="term" value="F:calcium ion binding"/>
    <property type="evidence" value="ECO:0007669"/>
    <property type="project" value="InterPro"/>
</dbReference>
<organism evidence="11 12">
    <name type="scientific">Eptatretus burgeri</name>
    <name type="common">Inshore hagfish</name>
    <dbReference type="NCBI Taxonomy" id="7764"/>
    <lineage>
        <taxon>Eukaryota</taxon>
        <taxon>Metazoa</taxon>
        <taxon>Chordata</taxon>
        <taxon>Craniata</taxon>
        <taxon>Vertebrata</taxon>
        <taxon>Cyclostomata</taxon>
        <taxon>Myxini</taxon>
        <taxon>Myxiniformes</taxon>
        <taxon>Myxinidae</taxon>
        <taxon>Eptatretinae</taxon>
        <taxon>Eptatretus</taxon>
    </lineage>
</organism>
<evidence type="ECO:0000256" key="3">
    <source>
        <dbReference type="ARBA" id="ARBA00022692"/>
    </source>
</evidence>
<evidence type="ECO:0000256" key="2">
    <source>
        <dbReference type="ARBA" id="ARBA00022536"/>
    </source>
</evidence>
<dbReference type="Pfam" id="PF00053">
    <property type="entry name" value="EGF_laminin"/>
    <property type="match status" value="1"/>
</dbReference>
<feature type="disulfide bond" evidence="9">
    <location>
        <begin position="197"/>
        <end position="206"/>
    </location>
</feature>
<evidence type="ECO:0000256" key="1">
    <source>
        <dbReference type="ARBA" id="ARBA00004479"/>
    </source>
</evidence>
<evidence type="ECO:0000256" key="9">
    <source>
        <dbReference type="PROSITE-ProRule" id="PRU00076"/>
    </source>
</evidence>
<name>A0A8C4R715_EPTBU</name>
<keyword evidence="12" id="KW-1185">Reference proteome</keyword>
<evidence type="ECO:0000313" key="11">
    <source>
        <dbReference type="Ensembl" id="ENSEBUP00000026163.1"/>
    </source>
</evidence>
<dbReference type="SMART" id="SM00179">
    <property type="entry name" value="EGF_CA"/>
    <property type="match status" value="2"/>
</dbReference>
<sequence length="299" mass="32900">VSTAKCKRGCHPEHGHCHNPGECKCQYGWQGERCDECTPYPGCLHGTCGNKPWKCFCKINWGGLLCNMGTKPHTLRHSVHEMASKQVVDKELKKKHKQIRKNLNYCGTHSPCLNGATCINVEPNKYRCQCLPGFEGENCHIGSLHMTFLFSSSNSQCICPLGFRGFLCELQEHSCVTTLCQNGGRCLDTAAGQVCHCLPGFQGIFCEVIIPRQYLFILFLMGCAWVREGMGESGEIGSLHSNKSDLSIQAAADKPAIICLTQSALPRTSLAPLCVFLVIVFSDLIGLNPTPAGELHFHQ</sequence>
<keyword evidence="3" id="KW-0812">Transmembrane</keyword>
<keyword evidence="4" id="KW-0677">Repeat</keyword>
<dbReference type="SUPFAM" id="SSF57196">
    <property type="entry name" value="EGF/Laminin"/>
    <property type="match status" value="2"/>
</dbReference>
<dbReference type="InterPro" id="IPR002049">
    <property type="entry name" value="LE_dom"/>
</dbReference>
<dbReference type="PANTHER" id="PTHR24049">
    <property type="entry name" value="CRUMBS FAMILY MEMBER"/>
    <property type="match status" value="1"/>
</dbReference>
<evidence type="ECO:0000259" key="10">
    <source>
        <dbReference type="PROSITE" id="PS50026"/>
    </source>
</evidence>
<feature type="domain" description="EGF-like" evidence="10">
    <location>
        <begin position="102"/>
        <end position="140"/>
    </location>
</feature>
<dbReference type="Ensembl" id="ENSEBUT00000026739.1">
    <property type="protein sequence ID" value="ENSEBUP00000026163.1"/>
    <property type="gene ID" value="ENSEBUG00000016117.1"/>
</dbReference>
<feature type="domain" description="EGF-like" evidence="10">
    <location>
        <begin position="2"/>
        <end position="35"/>
    </location>
</feature>
<dbReference type="CDD" id="cd00054">
    <property type="entry name" value="EGF_CA"/>
    <property type="match status" value="2"/>
</dbReference>
<dbReference type="InterPro" id="IPR000742">
    <property type="entry name" value="EGF"/>
</dbReference>
<dbReference type="PROSITE" id="PS50026">
    <property type="entry name" value="EGF_3"/>
    <property type="match status" value="3"/>
</dbReference>
<feature type="disulfide bond" evidence="9">
    <location>
        <begin position="25"/>
        <end position="34"/>
    </location>
</feature>